<dbReference type="AlphaFoldDB" id="A0A0D2W8Z3"/>
<evidence type="ECO:0000313" key="3">
    <source>
        <dbReference type="Proteomes" id="UP000032304"/>
    </source>
</evidence>
<accession>A0A0D2W8Z3</accession>
<proteinExistence type="predicted"/>
<reference evidence="2 3" key="1">
    <citation type="journal article" date="2012" name="Nature">
        <title>Repeated polyploidization of Gossypium genomes and the evolution of spinnable cotton fibres.</title>
        <authorList>
            <person name="Paterson A.H."/>
            <person name="Wendel J.F."/>
            <person name="Gundlach H."/>
            <person name="Guo H."/>
            <person name="Jenkins J."/>
            <person name="Jin D."/>
            <person name="Llewellyn D."/>
            <person name="Showmaker K.C."/>
            <person name="Shu S."/>
            <person name="Udall J."/>
            <person name="Yoo M.J."/>
            <person name="Byers R."/>
            <person name="Chen W."/>
            <person name="Doron-Faigenboim A."/>
            <person name="Duke M.V."/>
            <person name="Gong L."/>
            <person name="Grimwood J."/>
            <person name="Grover C."/>
            <person name="Grupp K."/>
            <person name="Hu G."/>
            <person name="Lee T.H."/>
            <person name="Li J."/>
            <person name="Lin L."/>
            <person name="Liu T."/>
            <person name="Marler B.S."/>
            <person name="Page J.T."/>
            <person name="Roberts A.W."/>
            <person name="Romanel E."/>
            <person name="Sanders W.S."/>
            <person name="Szadkowski E."/>
            <person name="Tan X."/>
            <person name="Tang H."/>
            <person name="Xu C."/>
            <person name="Wang J."/>
            <person name="Wang Z."/>
            <person name="Zhang D."/>
            <person name="Zhang L."/>
            <person name="Ashrafi H."/>
            <person name="Bedon F."/>
            <person name="Bowers J.E."/>
            <person name="Brubaker C.L."/>
            <person name="Chee P.W."/>
            <person name="Das S."/>
            <person name="Gingle A.R."/>
            <person name="Haigler C.H."/>
            <person name="Harker D."/>
            <person name="Hoffmann L.V."/>
            <person name="Hovav R."/>
            <person name="Jones D.C."/>
            <person name="Lemke C."/>
            <person name="Mansoor S."/>
            <person name="ur Rahman M."/>
            <person name="Rainville L.N."/>
            <person name="Rambani A."/>
            <person name="Reddy U.K."/>
            <person name="Rong J.K."/>
            <person name="Saranga Y."/>
            <person name="Scheffler B.E."/>
            <person name="Scheffler J.A."/>
            <person name="Stelly D.M."/>
            <person name="Triplett B.A."/>
            <person name="Van Deynze A."/>
            <person name="Vaslin M.F."/>
            <person name="Waghmare V.N."/>
            <person name="Walford S.A."/>
            <person name="Wright R.J."/>
            <person name="Zaki E.A."/>
            <person name="Zhang T."/>
            <person name="Dennis E.S."/>
            <person name="Mayer K.F."/>
            <person name="Peterson D.G."/>
            <person name="Rokhsar D.S."/>
            <person name="Wang X."/>
            <person name="Schmutz J."/>
        </authorList>
    </citation>
    <scope>NUCLEOTIDE SEQUENCE [LARGE SCALE GENOMIC DNA]</scope>
</reference>
<sequence>MKLCFFSIHEPSNSIKMNPKAEANNRKKKINKKPNYSLLFTNIMGPKKKKEIEPNPPISQPSPPPPSPVPSTVTPRFIRASKTHRYSSCHFRCR</sequence>
<dbReference type="Proteomes" id="UP000032304">
    <property type="component" value="Chromosome 13"/>
</dbReference>
<evidence type="ECO:0000256" key="1">
    <source>
        <dbReference type="SAM" id="MobiDB-lite"/>
    </source>
</evidence>
<keyword evidence="3" id="KW-1185">Reference proteome</keyword>
<feature type="region of interest" description="Disordered" evidence="1">
    <location>
        <begin position="44"/>
        <end position="94"/>
    </location>
</feature>
<feature type="compositionally biased region" description="Basic residues" evidence="1">
    <location>
        <begin position="79"/>
        <end position="94"/>
    </location>
</feature>
<dbReference type="EMBL" id="CM001752">
    <property type="protein sequence ID" value="KJB83290.1"/>
    <property type="molecule type" value="Genomic_DNA"/>
</dbReference>
<feature type="compositionally biased region" description="Pro residues" evidence="1">
    <location>
        <begin position="54"/>
        <end position="69"/>
    </location>
</feature>
<organism evidence="2 3">
    <name type="scientific">Gossypium raimondii</name>
    <name type="common">Peruvian cotton</name>
    <name type="synonym">Gossypium klotzschianum subsp. raimondii</name>
    <dbReference type="NCBI Taxonomy" id="29730"/>
    <lineage>
        <taxon>Eukaryota</taxon>
        <taxon>Viridiplantae</taxon>
        <taxon>Streptophyta</taxon>
        <taxon>Embryophyta</taxon>
        <taxon>Tracheophyta</taxon>
        <taxon>Spermatophyta</taxon>
        <taxon>Magnoliopsida</taxon>
        <taxon>eudicotyledons</taxon>
        <taxon>Gunneridae</taxon>
        <taxon>Pentapetalae</taxon>
        <taxon>rosids</taxon>
        <taxon>malvids</taxon>
        <taxon>Malvales</taxon>
        <taxon>Malvaceae</taxon>
        <taxon>Malvoideae</taxon>
        <taxon>Gossypium</taxon>
    </lineage>
</organism>
<dbReference type="OMA" id="YSSCHFR"/>
<dbReference type="Gramene" id="KJB83290">
    <property type="protein sequence ID" value="KJB83290"/>
    <property type="gene ID" value="B456_013G240800"/>
</dbReference>
<protein>
    <submittedName>
        <fullName evidence="2">Uncharacterized protein</fullName>
    </submittedName>
</protein>
<evidence type="ECO:0000313" key="2">
    <source>
        <dbReference type="EMBL" id="KJB83290.1"/>
    </source>
</evidence>
<gene>
    <name evidence="2" type="ORF">B456_013G240800</name>
</gene>
<name>A0A0D2W8Z3_GOSRA</name>